<dbReference type="PROSITE" id="PS51293">
    <property type="entry name" value="SANT"/>
    <property type="match status" value="1"/>
</dbReference>
<evidence type="ECO:0000256" key="1">
    <source>
        <dbReference type="ARBA" id="ARBA00010097"/>
    </source>
</evidence>
<comment type="similarity">
    <text evidence="1">Belongs to the N-CoR nuclear receptor corepressors family.</text>
</comment>
<dbReference type="InterPro" id="IPR017884">
    <property type="entry name" value="SANT_dom"/>
</dbReference>
<keyword evidence="4" id="KW-1185">Reference proteome</keyword>
<dbReference type="GeneID" id="102727494"/>
<evidence type="ECO:0000256" key="2">
    <source>
        <dbReference type="SAM" id="MobiDB-lite"/>
    </source>
</evidence>
<evidence type="ECO:0000313" key="4">
    <source>
        <dbReference type="Proteomes" id="UP000245341"/>
    </source>
</evidence>
<feature type="region of interest" description="Disordered" evidence="2">
    <location>
        <begin position="99"/>
        <end position="244"/>
    </location>
</feature>
<dbReference type="FunFam" id="1.10.10.60:FF:000026">
    <property type="entry name" value="Nuclear receptor corepressor 2 isoform 1"/>
    <property type="match status" value="1"/>
</dbReference>
<dbReference type="GO" id="GO:0000122">
    <property type="term" value="P:negative regulation of transcription by RNA polymerase II"/>
    <property type="evidence" value="ECO:0007669"/>
    <property type="project" value="TreeGrafter"/>
</dbReference>
<evidence type="ECO:0000259" key="3">
    <source>
        <dbReference type="PROSITE" id="PS51293"/>
    </source>
</evidence>
<dbReference type="GO" id="GO:0003714">
    <property type="term" value="F:transcription corepressor activity"/>
    <property type="evidence" value="ECO:0007669"/>
    <property type="project" value="TreeGrafter"/>
</dbReference>
<dbReference type="InterPro" id="IPR001005">
    <property type="entry name" value="SANT/Myb"/>
</dbReference>
<accession>A0A2U3Z5L7</accession>
<reference evidence="5" key="1">
    <citation type="submission" date="2025-08" db="UniProtKB">
        <authorList>
            <consortium name="RefSeq"/>
        </authorList>
    </citation>
    <scope>IDENTIFICATION</scope>
    <source>
        <tissue evidence="5">Liver</tissue>
    </source>
</reference>
<evidence type="ECO:0000313" key="5">
    <source>
        <dbReference type="RefSeq" id="XP_006751297.2"/>
    </source>
</evidence>
<dbReference type="PANTHER" id="PTHR13992:SF21">
    <property type="entry name" value="NUCLEAR RECEPTOR COREPRESSOR 2"/>
    <property type="match status" value="1"/>
</dbReference>
<dbReference type="AlphaFoldDB" id="A0A2U3Z5L7"/>
<dbReference type="PANTHER" id="PTHR13992">
    <property type="entry name" value="NUCLEAR RECEPTOR CO-REPRESSOR RELATED NCOR"/>
    <property type="match status" value="1"/>
</dbReference>
<dbReference type="RefSeq" id="XP_006751297.2">
    <property type="nucleotide sequence ID" value="XM_006751234.2"/>
</dbReference>
<gene>
    <name evidence="5" type="primary">LOC102727494</name>
</gene>
<dbReference type="Pfam" id="PF00249">
    <property type="entry name" value="Myb_DNA-binding"/>
    <property type="match status" value="1"/>
</dbReference>
<feature type="compositionally biased region" description="Polar residues" evidence="2">
    <location>
        <begin position="199"/>
        <end position="215"/>
    </location>
</feature>
<dbReference type="GO" id="GO:0000785">
    <property type="term" value="C:chromatin"/>
    <property type="evidence" value="ECO:0007669"/>
    <property type="project" value="TreeGrafter"/>
</dbReference>
<dbReference type="Gene3D" id="1.10.10.60">
    <property type="entry name" value="Homeodomain-like"/>
    <property type="match status" value="1"/>
</dbReference>
<organism evidence="4 5">
    <name type="scientific">Leptonychotes weddellii</name>
    <name type="common">Weddell seal</name>
    <name type="synonym">Otaria weddellii</name>
    <dbReference type="NCBI Taxonomy" id="9713"/>
    <lineage>
        <taxon>Eukaryota</taxon>
        <taxon>Metazoa</taxon>
        <taxon>Chordata</taxon>
        <taxon>Craniata</taxon>
        <taxon>Vertebrata</taxon>
        <taxon>Euteleostomi</taxon>
        <taxon>Mammalia</taxon>
        <taxon>Eutheria</taxon>
        <taxon>Laurasiatheria</taxon>
        <taxon>Carnivora</taxon>
        <taxon>Caniformia</taxon>
        <taxon>Pinnipedia</taxon>
        <taxon>Phocidae</taxon>
        <taxon>Monachinae</taxon>
        <taxon>Lobodontini</taxon>
        <taxon>Leptonychotes</taxon>
    </lineage>
</organism>
<dbReference type="STRING" id="9713.A0A2U3Z5L7"/>
<proteinExistence type="inferred from homology"/>
<protein>
    <submittedName>
        <fullName evidence="5">Nuclear receptor corepressor 2-like</fullName>
    </submittedName>
</protein>
<dbReference type="GO" id="GO:0005654">
    <property type="term" value="C:nucleoplasm"/>
    <property type="evidence" value="ECO:0007669"/>
    <property type="project" value="UniProtKB-ARBA"/>
</dbReference>
<dbReference type="OrthoDB" id="10258692at2759"/>
<dbReference type="KEGG" id="lww:102727494"/>
<name>A0A2U3Z5L7_LEPWE</name>
<feature type="domain" description="SANT" evidence="3">
    <location>
        <begin position="39"/>
        <end position="90"/>
    </location>
</feature>
<feature type="compositionally biased region" description="Basic and acidic residues" evidence="2">
    <location>
        <begin position="216"/>
        <end position="226"/>
    </location>
</feature>
<feature type="compositionally biased region" description="Basic and acidic residues" evidence="2">
    <location>
        <begin position="118"/>
        <end position="154"/>
    </location>
</feature>
<dbReference type="SUPFAM" id="SSF46689">
    <property type="entry name" value="Homeodomain-like"/>
    <property type="match status" value="1"/>
</dbReference>
<dbReference type="InterPro" id="IPR009057">
    <property type="entry name" value="Homeodomain-like_sf"/>
</dbReference>
<dbReference type="InterPro" id="IPR051571">
    <property type="entry name" value="N-CoR_corepressor"/>
</dbReference>
<dbReference type="SMART" id="SM00717">
    <property type="entry name" value="SANT"/>
    <property type="match status" value="1"/>
</dbReference>
<dbReference type="GO" id="GO:0032991">
    <property type="term" value="C:protein-containing complex"/>
    <property type="evidence" value="ECO:0007669"/>
    <property type="project" value="UniProtKB-ARBA"/>
</dbReference>
<sequence length="244" mass="28506">MRQLAVIPPMLYDADQQRIKFINMNGLMDDPMKVYKDRQVMNMWSEQEKETFREKFMQHPKNFGLIASFLERKTVAECVLYYYLTKKNENYKSLVRRSYRRRGKSQQQQQQQQMPRSNQEEKEEKEKDKEAEKEEEKPDVENDKEELSKEKTDDTSGEDNDEKEAVASKGRKTANSQGRRKGRITRSMANEANSEEAVTPQQSAELASMEMNESSRWTEEEMETAKKAPRGALVSILSHRGGSD</sequence>
<dbReference type="Proteomes" id="UP000245341">
    <property type="component" value="Unplaced"/>
</dbReference>